<feature type="transmembrane region" description="Helical" evidence="1">
    <location>
        <begin position="59"/>
        <end position="76"/>
    </location>
</feature>
<dbReference type="InterPro" id="IPR055963">
    <property type="entry name" value="DUF7541"/>
</dbReference>
<evidence type="ECO:0000313" key="2">
    <source>
        <dbReference type="EMBL" id="ELY70279.1"/>
    </source>
</evidence>
<keyword evidence="1" id="KW-1133">Transmembrane helix</keyword>
<organism evidence="2 3">
    <name type="scientific">Natrinema versiforme JCM 10478</name>
    <dbReference type="NCBI Taxonomy" id="1227496"/>
    <lineage>
        <taxon>Archaea</taxon>
        <taxon>Methanobacteriati</taxon>
        <taxon>Methanobacteriota</taxon>
        <taxon>Stenosarchaea group</taxon>
        <taxon>Halobacteria</taxon>
        <taxon>Halobacteriales</taxon>
        <taxon>Natrialbaceae</taxon>
        <taxon>Natrinema</taxon>
    </lineage>
</organism>
<dbReference type="PATRIC" id="fig|1227496.3.peg.609"/>
<dbReference type="EMBL" id="AOID01000011">
    <property type="protein sequence ID" value="ELY70279.1"/>
    <property type="molecule type" value="Genomic_DNA"/>
</dbReference>
<protein>
    <submittedName>
        <fullName evidence="2">Uncharacterized protein</fullName>
    </submittedName>
</protein>
<keyword evidence="1" id="KW-0812">Transmembrane</keyword>
<keyword evidence="3" id="KW-1185">Reference proteome</keyword>
<feature type="transmembrane region" description="Helical" evidence="1">
    <location>
        <begin position="19"/>
        <end position="39"/>
    </location>
</feature>
<dbReference type="Pfam" id="PF24396">
    <property type="entry name" value="DUF7541"/>
    <property type="match status" value="1"/>
</dbReference>
<sequence length="83" mass="8108">MAASVAGILADADYVDRPLAFAATFGAAFVVAGGILTAHGTGAAPIGLLEPLSGLTSRGVALVFAGVVTIAGAGVVRSRRIDQ</sequence>
<gene>
    <name evidence="2" type="ORF">C489_02996</name>
</gene>
<reference evidence="2 3" key="1">
    <citation type="journal article" date="2014" name="PLoS Genet.">
        <title>Phylogenetically driven sequencing of extremely halophilic archaea reveals strategies for static and dynamic osmo-response.</title>
        <authorList>
            <person name="Becker E.A."/>
            <person name="Seitzer P.M."/>
            <person name="Tritt A."/>
            <person name="Larsen D."/>
            <person name="Krusor M."/>
            <person name="Yao A.I."/>
            <person name="Wu D."/>
            <person name="Madern D."/>
            <person name="Eisen J.A."/>
            <person name="Darling A.E."/>
            <person name="Facciotti M.T."/>
        </authorList>
    </citation>
    <scope>NUCLEOTIDE SEQUENCE [LARGE SCALE GENOMIC DNA]</scope>
    <source>
        <strain evidence="2 3">JCM 10478</strain>
    </source>
</reference>
<proteinExistence type="predicted"/>
<keyword evidence="1" id="KW-0472">Membrane</keyword>
<name>L9Y8A1_9EURY</name>
<evidence type="ECO:0000313" key="3">
    <source>
        <dbReference type="Proteomes" id="UP000011632"/>
    </source>
</evidence>
<evidence type="ECO:0000256" key="1">
    <source>
        <dbReference type="SAM" id="Phobius"/>
    </source>
</evidence>
<accession>L9Y8A1</accession>
<dbReference type="STRING" id="1227496.C489_02996"/>
<comment type="caution">
    <text evidence="2">The sequence shown here is derived from an EMBL/GenBank/DDBJ whole genome shotgun (WGS) entry which is preliminary data.</text>
</comment>
<dbReference type="AlphaFoldDB" id="L9Y8A1"/>
<dbReference type="Proteomes" id="UP000011632">
    <property type="component" value="Unassembled WGS sequence"/>
</dbReference>